<name>A0A9X0UDC7_9PROT</name>
<evidence type="ECO:0000313" key="1">
    <source>
        <dbReference type="EMBL" id="MBC4015521.1"/>
    </source>
</evidence>
<dbReference type="InterPro" id="IPR009962">
    <property type="entry name" value="DUF1488"/>
</dbReference>
<sequence>MIGLVPATTPARPRCDGRRVLFELSDQGRSIACAISLDALRDLNGMRGDRAAALLECFVAARGRIEAIARDKHRTRSAGVSGTLHIWSDDIDDPPAAGAPAVALPRRHRQIA</sequence>
<gene>
    <name evidence="1" type="ORF">H7965_09290</name>
</gene>
<reference evidence="1" key="1">
    <citation type="submission" date="2020-08" db="EMBL/GenBank/DDBJ databases">
        <authorList>
            <person name="Hu Y."/>
            <person name="Nguyen S.V."/>
            <person name="Li F."/>
            <person name="Fanning S."/>
        </authorList>
    </citation>
    <scope>NUCLEOTIDE SEQUENCE</scope>
    <source>
        <strain evidence="1">SYSU D8009</strain>
    </source>
</reference>
<proteinExistence type="predicted"/>
<dbReference type="Pfam" id="PF07369">
    <property type="entry name" value="DUF1488"/>
    <property type="match status" value="1"/>
</dbReference>
<dbReference type="EMBL" id="JACOMF010000008">
    <property type="protein sequence ID" value="MBC4015521.1"/>
    <property type="molecule type" value="Genomic_DNA"/>
</dbReference>
<keyword evidence="2" id="KW-1185">Reference proteome</keyword>
<comment type="caution">
    <text evidence="1">The sequence shown here is derived from an EMBL/GenBank/DDBJ whole genome shotgun (WGS) entry which is preliminary data.</text>
</comment>
<dbReference type="Gene3D" id="3.30.160.140">
    <property type="entry name" value="Shew3726-like"/>
    <property type="match status" value="1"/>
</dbReference>
<evidence type="ECO:0000313" key="2">
    <source>
        <dbReference type="Proteomes" id="UP000600101"/>
    </source>
</evidence>
<dbReference type="RefSeq" id="WP_186770296.1">
    <property type="nucleotide sequence ID" value="NZ_JACOMF010000008.1"/>
</dbReference>
<dbReference type="SUPFAM" id="SSF160272">
    <property type="entry name" value="Shew3726-like"/>
    <property type="match status" value="1"/>
</dbReference>
<organism evidence="1 2">
    <name type="scientific">Siccirubricoccus deserti</name>
    <dbReference type="NCBI Taxonomy" id="2013562"/>
    <lineage>
        <taxon>Bacteria</taxon>
        <taxon>Pseudomonadati</taxon>
        <taxon>Pseudomonadota</taxon>
        <taxon>Alphaproteobacteria</taxon>
        <taxon>Acetobacterales</taxon>
        <taxon>Roseomonadaceae</taxon>
        <taxon>Siccirubricoccus</taxon>
    </lineage>
</organism>
<accession>A0A9X0UDC7</accession>
<protein>
    <submittedName>
        <fullName evidence="1">DUF1488 family protein</fullName>
    </submittedName>
</protein>
<dbReference type="AlphaFoldDB" id="A0A9X0UDC7"/>
<dbReference type="InterPro" id="IPR036692">
    <property type="entry name" value="Shew3726-like_sf"/>
</dbReference>
<dbReference type="Proteomes" id="UP000600101">
    <property type="component" value="Unassembled WGS sequence"/>
</dbReference>